<evidence type="ECO:0000256" key="1">
    <source>
        <dbReference type="ARBA" id="ARBA00022729"/>
    </source>
</evidence>
<evidence type="ECO:0000313" key="4">
    <source>
        <dbReference type="Proteomes" id="UP001519924"/>
    </source>
</evidence>
<feature type="chain" id="PRO_5047527671" evidence="2">
    <location>
        <begin position="27"/>
        <end position="196"/>
    </location>
</feature>
<keyword evidence="4" id="KW-1185">Reference proteome</keyword>
<dbReference type="Proteomes" id="UP001519924">
    <property type="component" value="Unassembled WGS sequence"/>
</dbReference>
<evidence type="ECO:0000256" key="2">
    <source>
        <dbReference type="SAM" id="SignalP"/>
    </source>
</evidence>
<dbReference type="RefSeq" id="WP_220118426.1">
    <property type="nucleotide sequence ID" value="NZ_JAHZUY010000047.1"/>
</dbReference>
<protein>
    <submittedName>
        <fullName evidence="3">Outer membrane lipoprotein carrier protein LolA</fullName>
    </submittedName>
</protein>
<accession>A0ABS7F4U7</accession>
<proteinExistence type="predicted"/>
<dbReference type="Gene3D" id="2.50.20.10">
    <property type="entry name" value="Lipoprotein localisation LolA/LolB/LppX"/>
    <property type="match status" value="1"/>
</dbReference>
<dbReference type="InterPro" id="IPR004564">
    <property type="entry name" value="OM_lipoprot_carrier_LolA-like"/>
</dbReference>
<dbReference type="Pfam" id="PF19574">
    <property type="entry name" value="LolA_3"/>
    <property type="match status" value="1"/>
</dbReference>
<organism evidence="3 4">
    <name type="scientific">Caldovatus aquaticus</name>
    <dbReference type="NCBI Taxonomy" id="2865671"/>
    <lineage>
        <taxon>Bacteria</taxon>
        <taxon>Pseudomonadati</taxon>
        <taxon>Pseudomonadota</taxon>
        <taxon>Alphaproteobacteria</taxon>
        <taxon>Acetobacterales</taxon>
        <taxon>Roseomonadaceae</taxon>
        <taxon>Caldovatus</taxon>
    </lineage>
</organism>
<reference evidence="3 4" key="1">
    <citation type="submission" date="2021-08" db="EMBL/GenBank/DDBJ databases">
        <title>Caldovatus sediminis gen. nov., sp. nov., a moderately thermophilic bacterium isolated from a hot spring.</title>
        <authorList>
            <person name="Hu C.-J."/>
            <person name="Li W.-J."/>
            <person name="Xian W.-D."/>
        </authorList>
    </citation>
    <scope>NUCLEOTIDE SEQUENCE [LARGE SCALE GENOMIC DNA]</scope>
    <source>
        <strain evidence="3 4">SYSU G05006</strain>
    </source>
</reference>
<name>A0ABS7F4U7_9PROT</name>
<dbReference type="EMBL" id="JAHZUY010000047">
    <property type="protein sequence ID" value="MBW8270639.1"/>
    <property type="molecule type" value="Genomic_DNA"/>
</dbReference>
<feature type="signal peptide" evidence="2">
    <location>
        <begin position="1"/>
        <end position="26"/>
    </location>
</feature>
<evidence type="ECO:0000313" key="3">
    <source>
        <dbReference type="EMBL" id="MBW8270639.1"/>
    </source>
</evidence>
<dbReference type="SUPFAM" id="SSF89392">
    <property type="entry name" value="Prokaryotic lipoproteins and lipoprotein localization factors"/>
    <property type="match status" value="1"/>
</dbReference>
<dbReference type="CDD" id="cd16325">
    <property type="entry name" value="LolA"/>
    <property type="match status" value="1"/>
</dbReference>
<sequence>MLRRPILRRRAALSLAALAAARLARAGEEPVAALLGAFAAIRERRAAFAEEKELPELDRPLRSHGTLSWRAPDRLEKRTAAPIEEVLRIEGETLTLERPQQGVRQVLGLDQAPELRPLVEAIRATLAGDLPALRRHFALAFAGDPAEGWTLVLTPLSPRVLAAVQRVTLSGRGAAILGVESQQGGGFTRLRIEPAR</sequence>
<dbReference type="InterPro" id="IPR029046">
    <property type="entry name" value="LolA/LolB/LppX"/>
</dbReference>
<keyword evidence="1 2" id="KW-0732">Signal</keyword>
<gene>
    <name evidence="3" type="ORF">K1J50_14235</name>
</gene>
<comment type="caution">
    <text evidence="3">The sequence shown here is derived from an EMBL/GenBank/DDBJ whole genome shotgun (WGS) entry which is preliminary data.</text>
</comment>
<keyword evidence="3" id="KW-0449">Lipoprotein</keyword>